<keyword evidence="2" id="KW-1185">Reference proteome</keyword>
<dbReference type="EMBL" id="KB468124">
    <property type="protein sequence ID" value="PCH42655.1"/>
    <property type="molecule type" value="Genomic_DNA"/>
</dbReference>
<dbReference type="AlphaFoldDB" id="A0A2H3JMD1"/>
<organism evidence="1 2">
    <name type="scientific">Wolfiporia cocos (strain MD-104)</name>
    <name type="common">Brown rot fungus</name>
    <dbReference type="NCBI Taxonomy" id="742152"/>
    <lineage>
        <taxon>Eukaryota</taxon>
        <taxon>Fungi</taxon>
        <taxon>Dikarya</taxon>
        <taxon>Basidiomycota</taxon>
        <taxon>Agaricomycotina</taxon>
        <taxon>Agaricomycetes</taxon>
        <taxon>Polyporales</taxon>
        <taxon>Phaeolaceae</taxon>
        <taxon>Wolfiporia</taxon>
    </lineage>
</organism>
<evidence type="ECO:0000313" key="2">
    <source>
        <dbReference type="Proteomes" id="UP000218811"/>
    </source>
</evidence>
<reference evidence="1 2" key="1">
    <citation type="journal article" date="2012" name="Science">
        <title>The Paleozoic origin of enzymatic lignin decomposition reconstructed from 31 fungal genomes.</title>
        <authorList>
            <person name="Floudas D."/>
            <person name="Binder M."/>
            <person name="Riley R."/>
            <person name="Barry K."/>
            <person name="Blanchette R.A."/>
            <person name="Henrissat B."/>
            <person name="Martinez A.T."/>
            <person name="Otillar R."/>
            <person name="Spatafora J.W."/>
            <person name="Yadav J.S."/>
            <person name="Aerts A."/>
            <person name="Benoit I."/>
            <person name="Boyd A."/>
            <person name="Carlson A."/>
            <person name="Copeland A."/>
            <person name="Coutinho P.M."/>
            <person name="de Vries R.P."/>
            <person name="Ferreira P."/>
            <person name="Findley K."/>
            <person name="Foster B."/>
            <person name="Gaskell J."/>
            <person name="Glotzer D."/>
            <person name="Gorecki P."/>
            <person name="Heitman J."/>
            <person name="Hesse C."/>
            <person name="Hori C."/>
            <person name="Igarashi K."/>
            <person name="Jurgens J.A."/>
            <person name="Kallen N."/>
            <person name="Kersten P."/>
            <person name="Kohler A."/>
            <person name="Kuees U."/>
            <person name="Kumar T.K.A."/>
            <person name="Kuo A."/>
            <person name="LaButti K."/>
            <person name="Larrondo L.F."/>
            <person name="Lindquist E."/>
            <person name="Ling A."/>
            <person name="Lombard V."/>
            <person name="Lucas S."/>
            <person name="Lundell T."/>
            <person name="Martin R."/>
            <person name="McLaughlin D.J."/>
            <person name="Morgenstern I."/>
            <person name="Morin E."/>
            <person name="Murat C."/>
            <person name="Nagy L.G."/>
            <person name="Nolan M."/>
            <person name="Ohm R.A."/>
            <person name="Patyshakuliyeva A."/>
            <person name="Rokas A."/>
            <person name="Ruiz-Duenas F.J."/>
            <person name="Sabat G."/>
            <person name="Salamov A."/>
            <person name="Samejima M."/>
            <person name="Schmutz J."/>
            <person name="Slot J.C."/>
            <person name="St John F."/>
            <person name="Stenlid J."/>
            <person name="Sun H."/>
            <person name="Sun S."/>
            <person name="Syed K."/>
            <person name="Tsang A."/>
            <person name="Wiebenga A."/>
            <person name="Young D."/>
            <person name="Pisabarro A."/>
            <person name="Eastwood D.C."/>
            <person name="Martin F."/>
            <person name="Cullen D."/>
            <person name="Grigoriev I.V."/>
            <person name="Hibbett D.S."/>
        </authorList>
    </citation>
    <scope>NUCLEOTIDE SEQUENCE [LARGE SCALE GENOMIC DNA]</scope>
    <source>
        <strain evidence="1 2">MD-104</strain>
    </source>
</reference>
<name>A0A2H3JMD1_WOLCO</name>
<evidence type="ECO:0000313" key="1">
    <source>
        <dbReference type="EMBL" id="PCH42655.1"/>
    </source>
</evidence>
<gene>
    <name evidence="1" type="ORF">WOLCODRAFT_152692</name>
</gene>
<proteinExistence type="predicted"/>
<protein>
    <submittedName>
        <fullName evidence="1">Uncharacterized protein</fullName>
    </submittedName>
</protein>
<dbReference type="Proteomes" id="UP000218811">
    <property type="component" value="Unassembled WGS sequence"/>
</dbReference>
<accession>A0A2H3JMD1</accession>
<dbReference type="OrthoDB" id="2750336at2759"/>
<sequence length="161" mass="17979">MFSQLINASIPTACAARKASPALEVNLHRFRNRWAPPAAEGYVWCDDMGVWIPAEYTYFSAEISTVPATPALVKDACAGIDIAYPHKVEVVDVPVPTHKTTTEPARHWWTRRRTQAQPKGTPKINIAVMLCDANGVSFPSMHLEPIEVAQRREEMRRAAQL</sequence>